<dbReference type="InterPro" id="IPR023828">
    <property type="entry name" value="Peptidase_S8_Ser-AS"/>
</dbReference>
<dbReference type="PANTHER" id="PTHR14218">
    <property type="entry name" value="PROTEASE S8 TRIPEPTIDYL PEPTIDASE I CLN2"/>
    <property type="match status" value="1"/>
</dbReference>
<feature type="binding site" evidence="9">
    <location>
        <position position="1098"/>
    </location>
    <ligand>
        <name>Ca(2+)</name>
        <dbReference type="ChEBI" id="CHEBI:29108"/>
    </ligand>
</feature>
<evidence type="ECO:0000313" key="11">
    <source>
        <dbReference type="EMBL" id="KAK7253608.1"/>
    </source>
</evidence>
<keyword evidence="1 9" id="KW-0645">Protease</keyword>
<dbReference type="PROSITE" id="PS00138">
    <property type="entry name" value="SUBTILASE_SER"/>
    <property type="match status" value="1"/>
</dbReference>
<feature type="active site" description="Charge relay system" evidence="9">
    <location>
        <position position="828"/>
    </location>
</feature>
<dbReference type="EMBL" id="JBBJCI010000035">
    <property type="protein sequence ID" value="KAK7253608.1"/>
    <property type="molecule type" value="Genomic_DNA"/>
</dbReference>
<proteinExistence type="predicted"/>
<gene>
    <name evidence="11" type="ORF">SO694_000011379</name>
</gene>
<dbReference type="InterPro" id="IPR050819">
    <property type="entry name" value="Tripeptidyl-peptidase_I"/>
</dbReference>
<evidence type="ECO:0000256" key="8">
    <source>
        <dbReference type="ARBA" id="ARBA00023619"/>
    </source>
</evidence>
<dbReference type="InterPro" id="IPR030400">
    <property type="entry name" value="Sedolisin_dom"/>
</dbReference>
<dbReference type="PROSITE" id="PS51695">
    <property type="entry name" value="SEDOLISIN"/>
    <property type="match status" value="1"/>
</dbReference>
<keyword evidence="2 9" id="KW-0479">Metal-binding</keyword>
<keyword evidence="3 9" id="KW-0378">Hydrolase</keyword>
<feature type="binding site" evidence="9">
    <location>
        <position position="1073"/>
    </location>
    <ligand>
        <name>Ca(2+)</name>
        <dbReference type="ChEBI" id="CHEBI:29108"/>
    </ligand>
</feature>
<keyword evidence="12" id="KW-1185">Reference proteome</keyword>
<evidence type="ECO:0000256" key="2">
    <source>
        <dbReference type="ARBA" id="ARBA00022723"/>
    </source>
</evidence>
<evidence type="ECO:0000256" key="4">
    <source>
        <dbReference type="ARBA" id="ARBA00022825"/>
    </source>
</evidence>
<evidence type="ECO:0000256" key="6">
    <source>
        <dbReference type="ARBA" id="ARBA00023145"/>
    </source>
</evidence>
<comment type="caution">
    <text evidence="11">The sequence shown here is derived from an EMBL/GenBank/DDBJ whole genome shotgun (WGS) entry which is preliminary data.</text>
</comment>
<dbReference type="InterPro" id="IPR054491">
    <property type="entry name" value="MGH1-like_GH"/>
</dbReference>
<feature type="binding site" evidence="9">
    <location>
        <position position="1100"/>
    </location>
    <ligand>
        <name>Ca(2+)</name>
        <dbReference type="ChEBI" id="CHEBI:29108"/>
    </ligand>
</feature>
<accession>A0ABR1GCH9</accession>
<dbReference type="SUPFAM" id="SSF52743">
    <property type="entry name" value="Subtilisin-like"/>
    <property type="match status" value="1"/>
</dbReference>
<dbReference type="SUPFAM" id="SSF54897">
    <property type="entry name" value="Protease propeptides/inhibitors"/>
    <property type="match status" value="1"/>
</dbReference>
<evidence type="ECO:0000256" key="9">
    <source>
        <dbReference type="PROSITE-ProRule" id="PRU01032"/>
    </source>
</evidence>
<keyword evidence="4 9" id="KW-0720">Serine protease</keyword>
<evidence type="ECO:0000256" key="7">
    <source>
        <dbReference type="ARBA" id="ARBA00023529"/>
    </source>
</evidence>
<keyword evidence="6" id="KW-0865">Zymogen</keyword>
<dbReference type="InterPro" id="IPR015366">
    <property type="entry name" value="S53_propep"/>
</dbReference>
<dbReference type="Pfam" id="PF22422">
    <property type="entry name" value="MGH1-like_GH"/>
    <property type="match status" value="1"/>
</dbReference>
<dbReference type="PANTHER" id="PTHR14218:SF15">
    <property type="entry name" value="TRIPEPTIDYL-PEPTIDASE 1"/>
    <property type="match status" value="1"/>
</dbReference>
<feature type="active site" description="Charge relay system" evidence="9">
    <location>
        <position position="1031"/>
    </location>
</feature>
<dbReference type="Gene3D" id="1.50.10.10">
    <property type="match status" value="1"/>
</dbReference>
<feature type="binding site" evidence="9">
    <location>
        <position position="1074"/>
    </location>
    <ligand>
        <name>Ca(2+)</name>
        <dbReference type="ChEBI" id="CHEBI:29108"/>
    </ligand>
</feature>
<dbReference type="Gene3D" id="3.40.50.200">
    <property type="entry name" value="Peptidase S8/S53 domain"/>
    <property type="match status" value="1"/>
</dbReference>
<evidence type="ECO:0000259" key="10">
    <source>
        <dbReference type="PROSITE" id="PS51695"/>
    </source>
</evidence>
<feature type="domain" description="Peptidase S53" evidence="10">
    <location>
        <begin position="751"/>
        <end position="1120"/>
    </location>
</feature>
<dbReference type="Pfam" id="PF00082">
    <property type="entry name" value="Peptidase_S8"/>
    <property type="match status" value="1"/>
</dbReference>
<dbReference type="InterPro" id="IPR000209">
    <property type="entry name" value="Peptidase_S8/S53_dom"/>
</dbReference>
<sequence>MLCLAMALRAEAALYVLDPTDWAADLGEDLDWATANAPFVRLPGHPAIERVFYYRWRVVKKHIVPIDGGSVITEFLPRVPWAGAHNTIPAAAGHHIAEASWLADATVATNYSRWYRQANYSCWWQNDDRDAMEVSISGAGCRPTIAAALYGDAAAVAAMAALDPRNDALVDEFAAYVNFSRASLERLWNENIASFAVLPCDAPPRRSREPTPTRLELRNAAPIVAADPCDLEAVRVPGEPVDVRELLAYAPFAFEGLVDETRDYEPMFAQLFDEAGFAAPFGLTTAERRHPCFNYSWAHGDTWNQESWPYETSRLLKGLADRLHAGRGTASLTAASYAALLTAYAEQHVNTTAVNDTGVPHVYENVHPFLGYWNNRERMYWTNNTEKDMGVHYFHSTFNDNVLAGLLGIRLDPRAVGRAEVRPLLDPARGPFAVDGVVLLDNRTLSATWDEAAGFAVYVDGVVRNRSDTVVPLWVDLDCMIAATLMVMMPWEAPRRSGYDACVAPEDAALEAALRRSSRRGRATRRIGAGVACVLLLAVASSAARSRDGLRTREMDVVAPEGCGGAARFDVAARFTAGSAGAMTFKDGAAVKLAYYEKGARKEACDTHTIYVELQSDDAGLRAALDAVSSPTSPDFRKFWTPEESKSAFVVGDGDRVEAWLRSFGAETARASDAFVRATGPAFVFEAAFGCELYRFDAPHRSVDRCDGGYAVHDDIFDEVRAVHGLAELPPVLRSKPRRGGARRRLDEADDVTPKTLASYYDVDTALDGAGATQSVFETDLETYSPGDLEAFEAEFDLRKSRVSDVGAHVSDEACAADADACSEANLDVQYITALAPGAETVYWYLDETVLDVFVQYAVDLDAAEDTPLVNSISYGSFERENAPDAMEAFNRAAMKLGLAGATVFVSSGDDGAPNGIDDASECGYNPSYPATSPYVVAVGATYKASWADDDAGEVVCESDVDDAVITSGGGFSEFNAAPAYAGTTYAAYLNATDPDPGYAAAGRGYPDLALAGYGYEVVIGGELYTVSGTSCSAPTVAGMTTLVNAIRSEAGASPVGFINPTLYASSGAFANDVTSGNNKCVAENEFCCDEGFAARGGWDATTGWGSVHFPAYEKVLTADLAPDAVERAKARLRARGAAKKKAAPS</sequence>
<dbReference type="InterPro" id="IPR008928">
    <property type="entry name" value="6-hairpin_glycosidase_sf"/>
</dbReference>
<dbReference type="InterPro" id="IPR036852">
    <property type="entry name" value="Peptidase_S8/S53_dom_sf"/>
</dbReference>
<dbReference type="CDD" id="cd11377">
    <property type="entry name" value="Pro-peptidase_S53"/>
    <property type="match status" value="1"/>
</dbReference>
<dbReference type="Pfam" id="PF09286">
    <property type="entry name" value="Pro-kuma_activ"/>
    <property type="match status" value="1"/>
</dbReference>
<dbReference type="InterPro" id="IPR012341">
    <property type="entry name" value="6hp_glycosidase-like_sf"/>
</dbReference>
<evidence type="ECO:0000256" key="5">
    <source>
        <dbReference type="ARBA" id="ARBA00022837"/>
    </source>
</evidence>
<feature type="active site" description="Charge relay system" evidence="9">
    <location>
        <position position="824"/>
    </location>
</feature>
<protein>
    <recommendedName>
        <fullName evidence="8">subtilisin</fullName>
        <ecNumber evidence="8">3.4.21.62</ecNumber>
    </recommendedName>
</protein>
<comment type="catalytic activity">
    <reaction evidence="7">
        <text>Hydrolysis of proteins with broad specificity for peptide bonds, and a preference for a large uncharged residue in P1. Hydrolyzes peptide amides.</text>
        <dbReference type="EC" id="3.4.21.62"/>
    </reaction>
</comment>
<reference evidence="11 12" key="1">
    <citation type="submission" date="2024-03" db="EMBL/GenBank/DDBJ databases">
        <title>Aureococcus anophagefferens CCMP1851 and Kratosvirus quantuckense: Draft genome of a second virus-susceptible host strain in the model system.</title>
        <authorList>
            <person name="Chase E."/>
            <person name="Truchon A.R."/>
            <person name="Schepens W."/>
            <person name="Wilhelm S.W."/>
        </authorList>
    </citation>
    <scope>NUCLEOTIDE SEQUENCE [LARGE SCALE GENOMIC DNA]</scope>
    <source>
        <strain evidence="11 12">CCMP1851</strain>
    </source>
</reference>
<dbReference type="EC" id="3.4.21.62" evidence="8"/>
<comment type="cofactor">
    <cofactor evidence="9">
        <name>Ca(2+)</name>
        <dbReference type="ChEBI" id="CHEBI:29108"/>
    </cofactor>
    <text evidence="9">Binds 1 Ca(2+) ion per subunit.</text>
</comment>
<evidence type="ECO:0000256" key="3">
    <source>
        <dbReference type="ARBA" id="ARBA00022801"/>
    </source>
</evidence>
<organism evidence="11 12">
    <name type="scientific">Aureococcus anophagefferens</name>
    <name type="common">Harmful bloom alga</name>
    <dbReference type="NCBI Taxonomy" id="44056"/>
    <lineage>
        <taxon>Eukaryota</taxon>
        <taxon>Sar</taxon>
        <taxon>Stramenopiles</taxon>
        <taxon>Ochrophyta</taxon>
        <taxon>Pelagophyceae</taxon>
        <taxon>Pelagomonadales</taxon>
        <taxon>Pelagomonadaceae</taxon>
        <taxon>Aureococcus</taxon>
    </lineage>
</organism>
<dbReference type="SMART" id="SM00944">
    <property type="entry name" value="Pro-kuma_activ"/>
    <property type="match status" value="1"/>
</dbReference>
<dbReference type="SUPFAM" id="SSF48208">
    <property type="entry name" value="Six-hairpin glycosidases"/>
    <property type="match status" value="1"/>
</dbReference>
<keyword evidence="5 9" id="KW-0106">Calcium</keyword>
<dbReference type="Proteomes" id="UP001363151">
    <property type="component" value="Unassembled WGS sequence"/>
</dbReference>
<evidence type="ECO:0000256" key="1">
    <source>
        <dbReference type="ARBA" id="ARBA00022670"/>
    </source>
</evidence>
<dbReference type="CDD" id="cd04056">
    <property type="entry name" value="Peptidases_S53"/>
    <property type="match status" value="1"/>
</dbReference>
<evidence type="ECO:0000313" key="12">
    <source>
        <dbReference type="Proteomes" id="UP001363151"/>
    </source>
</evidence>
<name>A0ABR1GCH9_AURAN</name>